<name>A0ABQ8TZF3_PERAM</name>
<gene>
    <name evidence="1" type="ORF">ANN_02059</name>
</gene>
<dbReference type="EMBL" id="JAJSOF020000001">
    <property type="protein sequence ID" value="KAJ4450630.1"/>
    <property type="molecule type" value="Genomic_DNA"/>
</dbReference>
<sequence>MAGLCEGGNEPPGSLKAIQDGMKANTRQSSENAFLEEKLHGGEPRTNREKVKVSHTRVERCARFLDFCTAAMTQKHPTCGTLCRPHHEGQQAED</sequence>
<organism evidence="1 2">
    <name type="scientific">Periplaneta americana</name>
    <name type="common">American cockroach</name>
    <name type="synonym">Blatta americana</name>
    <dbReference type="NCBI Taxonomy" id="6978"/>
    <lineage>
        <taxon>Eukaryota</taxon>
        <taxon>Metazoa</taxon>
        <taxon>Ecdysozoa</taxon>
        <taxon>Arthropoda</taxon>
        <taxon>Hexapoda</taxon>
        <taxon>Insecta</taxon>
        <taxon>Pterygota</taxon>
        <taxon>Neoptera</taxon>
        <taxon>Polyneoptera</taxon>
        <taxon>Dictyoptera</taxon>
        <taxon>Blattodea</taxon>
        <taxon>Blattoidea</taxon>
        <taxon>Blattidae</taxon>
        <taxon>Blattinae</taxon>
        <taxon>Periplaneta</taxon>
    </lineage>
</organism>
<evidence type="ECO:0000313" key="2">
    <source>
        <dbReference type="Proteomes" id="UP001148838"/>
    </source>
</evidence>
<comment type="caution">
    <text evidence="1">The sequence shown here is derived from an EMBL/GenBank/DDBJ whole genome shotgun (WGS) entry which is preliminary data.</text>
</comment>
<proteinExistence type="predicted"/>
<accession>A0ABQ8TZF3</accession>
<reference evidence="1 2" key="1">
    <citation type="journal article" date="2022" name="Allergy">
        <title>Genome assembly and annotation of Periplaneta americana reveal a comprehensive cockroach allergen profile.</title>
        <authorList>
            <person name="Wang L."/>
            <person name="Xiong Q."/>
            <person name="Saelim N."/>
            <person name="Wang L."/>
            <person name="Nong W."/>
            <person name="Wan A.T."/>
            <person name="Shi M."/>
            <person name="Liu X."/>
            <person name="Cao Q."/>
            <person name="Hui J.H.L."/>
            <person name="Sookrung N."/>
            <person name="Leung T.F."/>
            <person name="Tungtrongchitr A."/>
            <person name="Tsui S.K.W."/>
        </authorList>
    </citation>
    <scope>NUCLEOTIDE SEQUENCE [LARGE SCALE GENOMIC DNA]</scope>
    <source>
        <strain evidence="1">PWHHKU_190912</strain>
    </source>
</reference>
<dbReference type="Proteomes" id="UP001148838">
    <property type="component" value="Unassembled WGS sequence"/>
</dbReference>
<protein>
    <submittedName>
        <fullName evidence="1">Uncharacterized protein</fullName>
    </submittedName>
</protein>
<evidence type="ECO:0000313" key="1">
    <source>
        <dbReference type="EMBL" id="KAJ4450630.1"/>
    </source>
</evidence>
<keyword evidence="2" id="KW-1185">Reference proteome</keyword>